<reference evidence="1 2" key="1">
    <citation type="submission" date="2016-03" db="EMBL/GenBank/DDBJ databases">
        <authorList>
            <person name="Cho S.-Y."/>
            <person name="Lim S."/>
            <person name="Kim H."/>
            <person name="Soh E.H."/>
            <person name="Moon J.S."/>
        </authorList>
    </citation>
    <scope>NUCLEOTIDE SEQUENCE [LARGE SCALE GENOMIC DNA]</scope>
    <source>
        <strain evidence="1 2">KCTC 3810</strain>
    </source>
</reference>
<keyword evidence="2" id="KW-1185">Reference proteome</keyword>
<evidence type="ECO:0000313" key="1">
    <source>
        <dbReference type="EMBL" id="OAN15716.1"/>
    </source>
</evidence>
<accession>A0ABX2VBU0</accession>
<name>A0ABX2VBU0_9BACL</name>
<gene>
    <name evidence="1" type="ORF">A3783_07225</name>
</gene>
<evidence type="ECO:0000313" key="2">
    <source>
        <dbReference type="Proteomes" id="UP000078447"/>
    </source>
</evidence>
<dbReference type="Proteomes" id="UP000078447">
    <property type="component" value="Unassembled WGS sequence"/>
</dbReference>
<proteinExistence type="predicted"/>
<sequence length="140" mass="16061">MRTITSTGERKKTSWTLNIGSQPKLMMDGLTEKETDQEQRIIFDHFYIPTTATLIFRFKERFPNHLCENGYDVYGAAAFDEQVVELISNWFIELVTVLTAIQRTKGVQHFVIEGGVAKRTDFLPTVRRTCRALESTVDIA</sequence>
<organism evidence="1 2">
    <name type="scientific">Exiguobacterium undae</name>
    <dbReference type="NCBI Taxonomy" id="169177"/>
    <lineage>
        <taxon>Bacteria</taxon>
        <taxon>Bacillati</taxon>
        <taxon>Bacillota</taxon>
        <taxon>Bacilli</taxon>
        <taxon>Bacillales</taxon>
        <taxon>Bacillales Family XII. Incertae Sedis</taxon>
        <taxon>Exiguobacterium</taxon>
    </lineage>
</organism>
<dbReference type="RefSeq" id="WP_014970193.1">
    <property type="nucleotide sequence ID" value="NZ_CP085018.1"/>
</dbReference>
<protein>
    <submittedName>
        <fullName evidence="1">Uncharacterized protein</fullName>
    </submittedName>
</protein>
<comment type="caution">
    <text evidence="1">The sequence shown here is derived from an EMBL/GenBank/DDBJ whole genome shotgun (WGS) entry which is preliminary data.</text>
</comment>
<dbReference type="EMBL" id="LVVL01000001">
    <property type="protein sequence ID" value="OAN15716.1"/>
    <property type="molecule type" value="Genomic_DNA"/>
</dbReference>